<dbReference type="Proteomes" id="UP000599024">
    <property type="component" value="Unassembled WGS sequence"/>
</dbReference>
<protein>
    <recommendedName>
        <fullName evidence="2">C4-type zinc ribbon domain-containing protein</fullName>
    </recommendedName>
</protein>
<feature type="coiled-coil region" evidence="1">
    <location>
        <begin position="39"/>
        <end position="124"/>
    </location>
</feature>
<dbReference type="InterPro" id="IPR052376">
    <property type="entry name" value="Oxidative_Scav/Glycosyltrans"/>
</dbReference>
<sequence length="239" mass="27030">MNEVILQLISLQALDLELDAIDQQIKVHQDGLTQRREASVERQAGIEKLEAQIEELEKEHRTLDLEMTEEQGHVKNRQSKMMQVQTGREQTALLKEIEDAKANVKEKEEKIVGIMAEVESLTSQITEEKNLLKGEEEGLAEEEGTVKKAVAAIKRSRKSQAAARDKESEALVGNLLRKYTVLRERRNGLAVVNVLGGVCQGCFMSIPPQKYNMLLSGEQFFDCPACQRIIYHQSVEEQE</sequence>
<dbReference type="Pfam" id="PF02591">
    <property type="entry name" value="Zn_ribbon_9"/>
    <property type="match status" value="1"/>
</dbReference>
<name>A0A8J6N6M7_9BACT</name>
<accession>A0A8J6N6M7</accession>
<feature type="domain" description="C4-type zinc ribbon" evidence="2">
    <location>
        <begin position="198"/>
        <end position="230"/>
    </location>
</feature>
<dbReference type="InterPro" id="IPR003743">
    <property type="entry name" value="Zf-RING_7"/>
</dbReference>
<dbReference type="AlphaFoldDB" id="A0A8J6N6M7"/>
<dbReference type="PANTHER" id="PTHR39082">
    <property type="entry name" value="PHOSPHOLIPASE C-BETA-2-RELATED"/>
    <property type="match status" value="1"/>
</dbReference>
<evidence type="ECO:0000259" key="2">
    <source>
        <dbReference type="Pfam" id="PF02591"/>
    </source>
</evidence>
<gene>
    <name evidence="3" type="ORF">H8E79_00320</name>
</gene>
<evidence type="ECO:0000313" key="4">
    <source>
        <dbReference type="Proteomes" id="UP000599024"/>
    </source>
</evidence>
<keyword evidence="1" id="KW-0175">Coiled coil</keyword>
<comment type="caution">
    <text evidence="3">The sequence shown here is derived from an EMBL/GenBank/DDBJ whole genome shotgun (WGS) entry which is preliminary data.</text>
</comment>
<dbReference type="Gene3D" id="1.10.287.1490">
    <property type="match status" value="1"/>
</dbReference>
<dbReference type="EMBL" id="JACNLK010000006">
    <property type="protein sequence ID" value="MBC8207602.1"/>
    <property type="molecule type" value="Genomic_DNA"/>
</dbReference>
<evidence type="ECO:0000313" key="3">
    <source>
        <dbReference type="EMBL" id="MBC8207602.1"/>
    </source>
</evidence>
<dbReference type="PANTHER" id="PTHR39082:SF1">
    <property type="entry name" value="SCAVENGER RECEPTOR CLASS A MEMBER 3"/>
    <property type="match status" value="1"/>
</dbReference>
<organism evidence="3 4">
    <name type="scientific">Candidatus Desulfatifera sulfidica</name>
    <dbReference type="NCBI Taxonomy" id="2841691"/>
    <lineage>
        <taxon>Bacteria</taxon>
        <taxon>Pseudomonadati</taxon>
        <taxon>Thermodesulfobacteriota</taxon>
        <taxon>Desulfobulbia</taxon>
        <taxon>Desulfobulbales</taxon>
        <taxon>Desulfobulbaceae</taxon>
        <taxon>Candidatus Desulfatifera</taxon>
    </lineage>
</organism>
<evidence type="ECO:0000256" key="1">
    <source>
        <dbReference type="SAM" id="Coils"/>
    </source>
</evidence>
<reference evidence="3 4" key="1">
    <citation type="submission" date="2020-08" db="EMBL/GenBank/DDBJ databases">
        <title>Bridging the membrane lipid divide: bacteria of the FCB group superphylum have the potential to synthesize archaeal ether lipids.</title>
        <authorList>
            <person name="Villanueva L."/>
            <person name="Von Meijenfeldt F.A.B."/>
            <person name="Westbye A.B."/>
            <person name="Yadav S."/>
            <person name="Hopmans E.C."/>
            <person name="Dutilh B.E."/>
            <person name="Sinninghe Damste J.S."/>
        </authorList>
    </citation>
    <scope>NUCLEOTIDE SEQUENCE [LARGE SCALE GENOMIC DNA]</scope>
    <source>
        <strain evidence="3">NIOZ-UU81</strain>
    </source>
</reference>
<proteinExistence type="predicted"/>